<evidence type="ECO:0000313" key="1">
    <source>
        <dbReference type="EMBL" id="KKL52041.1"/>
    </source>
</evidence>
<comment type="caution">
    <text evidence="1">The sequence shown here is derived from an EMBL/GenBank/DDBJ whole genome shotgun (WGS) entry which is preliminary data.</text>
</comment>
<gene>
    <name evidence="1" type="ORF">LCGC14_2289430</name>
</gene>
<dbReference type="AlphaFoldDB" id="A0A0F9DE89"/>
<sequence>MSNRPAGFGLDATFFTMPDGGVEMDLYHHGVGRLYGGVGTKVADLPQMVAAVRLLDPDATIRIRACTCVSCNASREVDHMIVVGLVGIAR</sequence>
<organism evidence="1">
    <name type="scientific">marine sediment metagenome</name>
    <dbReference type="NCBI Taxonomy" id="412755"/>
    <lineage>
        <taxon>unclassified sequences</taxon>
        <taxon>metagenomes</taxon>
        <taxon>ecological metagenomes</taxon>
    </lineage>
</organism>
<protein>
    <submittedName>
        <fullName evidence="1">Uncharacterized protein</fullName>
    </submittedName>
</protein>
<dbReference type="EMBL" id="LAZR01032032">
    <property type="protein sequence ID" value="KKL52041.1"/>
    <property type="molecule type" value="Genomic_DNA"/>
</dbReference>
<proteinExistence type="predicted"/>
<reference evidence="1" key="1">
    <citation type="journal article" date="2015" name="Nature">
        <title>Complex archaea that bridge the gap between prokaryotes and eukaryotes.</title>
        <authorList>
            <person name="Spang A."/>
            <person name="Saw J.H."/>
            <person name="Jorgensen S.L."/>
            <person name="Zaremba-Niedzwiedzka K."/>
            <person name="Martijn J."/>
            <person name="Lind A.E."/>
            <person name="van Eijk R."/>
            <person name="Schleper C."/>
            <person name="Guy L."/>
            <person name="Ettema T.J."/>
        </authorList>
    </citation>
    <scope>NUCLEOTIDE SEQUENCE</scope>
</reference>
<accession>A0A0F9DE89</accession>
<name>A0A0F9DE89_9ZZZZ</name>